<organism evidence="1">
    <name type="scientific">bioreactor metagenome</name>
    <dbReference type="NCBI Taxonomy" id="1076179"/>
    <lineage>
        <taxon>unclassified sequences</taxon>
        <taxon>metagenomes</taxon>
        <taxon>ecological metagenomes</taxon>
    </lineage>
</organism>
<comment type="caution">
    <text evidence="1">The sequence shown here is derived from an EMBL/GenBank/DDBJ whole genome shotgun (WGS) entry which is preliminary data.</text>
</comment>
<protein>
    <submittedName>
        <fullName evidence="1">Uncharacterized protein</fullName>
    </submittedName>
</protein>
<dbReference type="EMBL" id="VSSQ01107385">
    <property type="protein sequence ID" value="MPN46596.1"/>
    <property type="molecule type" value="Genomic_DNA"/>
</dbReference>
<accession>A0A645I6S2</accession>
<proteinExistence type="predicted"/>
<evidence type="ECO:0000313" key="1">
    <source>
        <dbReference type="EMBL" id="MPN46596.1"/>
    </source>
</evidence>
<name>A0A645I6S2_9ZZZZ</name>
<sequence length="51" mass="5450">MERGKGVVGEIELEDLVVEADQRAGVAVEILPVFCAAGLVRVVRETALVRS</sequence>
<gene>
    <name evidence="1" type="ORF">SDC9_194187</name>
</gene>
<dbReference type="AlphaFoldDB" id="A0A645I6S2"/>
<reference evidence="1" key="1">
    <citation type="submission" date="2019-08" db="EMBL/GenBank/DDBJ databases">
        <authorList>
            <person name="Kucharzyk K."/>
            <person name="Murdoch R.W."/>
            <person name="Higgins S."/>
            <person name="Loffler F."/>
        </authorList>
    </citation>
    <scope>NUCLEOTIDE SEQUENCE</scope>
</reference>